<keyword evidence="6 9" id="KW-0460">Magnesium</keyword>
<dbReference type="HAMAP" id="MF_00151">
    <property type="entry name" value="PPAT_bact"/>
    <property type="match status" value="1"/>
</dbReference>
<feature type="site" description="Transition state stabilizer" evidence="9">
    <location>
        <position position="18"/>
    </location>
</feature>
<comment type="function">
    <text evidence="9">Reversibly transfers an adenylyl group from ATP to 4'-phosphopantetheine, yielding dephospho-CoA (dPCoA) and pyrophosphate.</text>
</comment>
<feature type="binding site" evidence="9">
    <location>
        <begin position="10"/>
        <end position="11"/>
    </location>
    <ligand>
        <name>ATP</name>
        <dbReference type="ChEBI" id="CHEBI:30616"/>
    </ligand>
</feature>
<dbReference type="NCBIfam" id="TIGR01510">
    <property type="entry name" value="coaD_prev_kdtB"/>
    <property type="match status" value="1"/>
</dbReference>
<name>A0A418YHB7_9GAMM</name>
<evidence type="ECO:0000256" key="9">
    <source>
        <dbReference type="HAMAP-Rule" id="MF_00151"/>
    </source>
</evidence>
<dbReference type="GO" id="GO:0004595">
    <property type="term" value="F:pantetheine-phosphate adenylyltransferase activity"/>
    <property type="evidence" value="ECO:0007669"/>
    <property type="project" value="UniProtKB-UniRule"/>
</dbReference>
<feature type="binding site" evidence="9">
    <location>
        <position position="88"/>
    </location>
    <ligand>
        <name>substrate</name>
    </ligand>
</feature>
<comment type="pathway">
    <text evidence="9">Cofactor biosynthesis; coenzyme A biosynthesis; CoA from (R)-pantothenate: step 4/5.</text>
</comment>
<evidence type="ECO:0000256" key="2">
    <source>
        <dbReference type="ARBA" id="ARBA00022679"/>
    </source>
</evidence>
<dbReference type="PRINTS" id="PR01020">
    <property type="entry name" value="LPSBIOSNTHSS"/>
</dbReference>
<dbReference type="InterPro" id="IPR004821">
    <property type="entry name" value="Cyt_trans-like"/>
</dbReference>
<proteinExistence type="inferred from homology"/>
<dbReference type="Pfam" id="PF01467">
    <property type="entry name" value="CTP_transf_like"/>
    <property type="match status" value="1"/>
</dbReference>
<evidence type="ECO:0000256" key="1">
    <source>
        <dbReference type="ARBA" id="ARBA00022490"/>
    </source>
</evidence>
<evidence type="ECO:0000256" key="4">
    <source>
        <dbReference type="ARBA" id="ARBA00022741"/>
    </source>
</evidence>
<keyword evidence="2 9" id="KW-0808">Transferase</keyword>
<dbReference type="NCBIfam" id="TIGR00125">
    <property type="entry name" value="cyt_tran_rel"/>
    <property type="match status" value="1"/>
</dbReference>
<dbReference type="EMBL" id="QZCH01000004">
    <property type="protein sequence ID" value="RJG49501.1"/>
    <property type="molecule type" value="Genomic_DNA"/>
</dbReference>
<organism evidence="11 12">
    <name type="scientific">Motilimonas pumila</name>
    <dbReference type="NCBI Taxonomy" id="2303987"/>
    <lineage>
        <taxon>Bacteria</taxon>
        <taxon>Pseudomonadati</taxon>
        <taxon>Pseudomonadota</taxon>
        <taxon>Gammaproteobacteria</taxon>
        <taxon>Alteromonadales</taxon>
        <taxon>Alteromonadales genera incertae sedis</taxon>
        <taxon>Motilimonas</taxon>
    </lineage>
</organism>
<feature type="domain" description="Cytidyltransferase-like" evidence="10">
    <location>
        <begin position="6"/>
        <end position="134"/>
    </location>
</feature>
<sequence length="161" mass="17535">MAVTVIYPGTFDPVTNGHMELIQRAAKMFDRVIISIAASPSKQPKFSLAQRVALLEQACQHLDNIKIVGFSGLLAQFAKEQDAQVLLRGVRGSNDFDYELQLANMNRKLNPDLETVILTPSPENSAISSTLVKEIALHGGDITDLVPQGVMEAFTALTQAQ</sequence>
<gene>
    <name evidence="9" type="primary">coaD</name>
    <name evidence="11" type="ORF">D1Z90_05970</name>
</gene>
<keyword evidence="7 9" id="KW-0173">Coenzyme A biosynthesis</keyword>
<reference evidence="11 12" key="2">
    <citation type="submission" date="2019-01" db="EMBL/GenBank/DDBJ databases">
        <title>Motilimonas pumilus sp. nov., isolated from the gut of sea cucumber (Apostichopus japonicus).</title>
        <authorList>
            <person name="Wang F.-Q."/>
            <person name="Ren L.-H."/>
            <person name="Lin Y.-W."/>
            <person name="Sun G.-H."/>
            <person name="Du Z.-J."/>
            <person name="Zhao J.-X."/>
            <person name="Liu X.-J."/>
            <person name="Liu L.-J."/>
        </authorList>
    </citation>
    <scope>NUCLEOTIDE SEQUENCE [LARGE SCALE GENOMIC DNA]</scope>
    <source>
        <strain evidence="11 12">PLHSC7-2</strain>
    </source>
</reference>
<dbReference type="CDD" id="cd02163">
    <property type="entry name" value="PPAT"/>
    <property type="match status" value="1"/>
</dbReference>
<dbReference type="GO" id="GO:0005524">
    <property type="term" value="F:ATP binding"/>
    <property type="evidence" value="ECO:0007669"/>
    <property type="project" value="UniProtKB-KW"/>
</dbReference>
<dbReference type="PANTHER" id="PTHR21342:SF1">
    <property type="entry name" value="PHOSPHOPANTETHEINE ADENYLYLTRANSFERASE"/>
    <property type="match status" value="1"/>
</dbReference>
<comment type="caution">
    <text evidence="11">The sequence shown here is derived from an EMBL/GenBank/DDBJ whole genome shotgun (WGS) entry which is preliminary data.</text>
</comment>
<reference evidence="11 12" key="1">
    <citation type="submission" date="2018-09" db="EMBL/GenBank/DDBJ databases">
        <authorList>
            <person name="Wang F."/>
        </authorList>
    </citation>
    <scope>NUCLEOTIDE SEQUENCE [LARGE SCALE GENOMIC DNA]</scope>
    <source>
        <strain evidence="11 12">PLHSC7-2</strain>
    </source>
</reference>
<evidence type="ECO:0000256" key="3">
    <source>
        <dbReference type="ARBA" id="ARBA00022695"/>
    </source>
</evidence>
<dbReference type="SUPFAM" id="SSF52374">
    <property type="entry name" value="Nucleotidylyl transferase"/>
    <property type="match status" value="1"/>
</dbReference>
<dbReference type="InterPro" id="IPR001980">
    <property type="entry name" value="PPAT"/>
</dbReference>
<evidence type="ECO:0000256" key="8">
    <source>
        <dbReference type="ARBA" id="ARBA00029346"/>
    </source>
</evidence>
<dbReference type="GO" id="GO:0015937">
    <property type="term" value="P:coenzyme A biosynthetic process"/>
    <property type="evidence" value="ECO:0007669"/>
    <property type="project" value="UniProtKB-UniRule"/>
</dbReference>
<evidence type="ECO:0000259" key="10">
    <source>
        <dbReference type="Pfam" id="PF01467"/>
    </source>
</evidence>
<feature type="binding site" evidence="9">
    <location>
        <position position="18"/>
    </location>
    <ligand>
        <name>ATP</name>
        <dbReference type="ChEBI" id="CHEBI:30616"/>
    </ligand>
</feature>
<dbReference type="Gene3D" id="3.40.50.620">
    <property type="entry name" value="HUPs"/>
    <property type="match status" value="1"/>
</dbReference>
<evidence type="ECO:0000256" key="5">
    <source>
        <dbReference type="ARBA" id="ARBA00022840"/>
    </source>
</evidence>
<dbReference type="InterPro" id="IPR014729">
    <property type="entry name" value="Rossmann-like_a/b/a_fold"/>
</dbReference>
<feature type="binding site" evidence="9">
    <location>
        <position position="10"/>
    </location>
    <ligand>
        <name>substrate</name>
    </ligand>
</feature>
<feature type="binding site" evidence="9">
    <location>
        <position position="42"/>
    </location>
    <ligand>
        <name>substrate</name>
    </ligand>
</feature>
<dbReference type="PANTHER" id="PTHR21342">
    <property type="entry name" value="PHOSPHOPANTETHEINE ADENYLYLTRANSFERASE"/>
    <property type="match status" value="1"/>
</dbReference>
<keyword evidence="1 9" id="KW-0963">Cytoplasm</keyword>
<keyword evidence="3 9" id="KW-0548">Nucleotidyltransferase</keyword>
<comment type="similarity">
    <text evidence="9">Belongs to the bacterial CoaD family.</text>
</comment>
<dbReference type="UniPathway" id="UPA00241">
    <property type="reaction ID" value="UER00355"/>
</dbReference>
<keyword evidence="4 9" id="KW-0547">Nucleotide-binding</keyword>
<comment type="catalytic activity">
    <reaction evidence="8 9">
        <text>(R)-4'-phosphopantetheine + ATP + H(+) = 3'-dephospho-CoA + diphosphate</text>
        <dbReference type="Rhea" id="RHEA:19801"/>
        <dbReference type="ChEBI" id="CHEBI:15378"/>
        <dbReference type="ChEBI" id="CHEBI:30616"/>
        <dbReference type="ChEBI" id="CHEBI:33019"/>
        <dbReference type="ChEBI" id="CHEBI:57328"/>
        <dbReference type="ChEBI" id="CHEBI:61723"/>
        <dbReference type="EC" id="2.7.7.3"/>
    </reaction>
</comment>
<comment type="cofactor">
    <cofactor evidence="9">
        <name>Mg(2+)</name>
        <dbReference type="ChEBI" id="CHEBI:18420"/>
    </cofactor>
</comment>
<comment type="subcellular location">
    <subcellularLocation>
        <location evidence="9">Cytoplasm</location>
    </subcellularLocation>
</comment>
<feature type="binding site" evidence="9">
    <location>
        <position position="99"/>
    </location>
    <ligand>
        <name>ATP</name>
        <dbReference type="ChEBI" id="CHEBI:30616"/>
    </ligand>
</feature>
<dbReference type="EC" id="2.7.7.3" evidence="9"/>
<keyword evidence="5 9" id="KW-0067">ATP-binding</keyword>
<keyword evidence="12" id="KW-1185">Reference proteome</keyword>
<evidence type="ECO:0000256" key="7">
    <source>
        <dbReference type="ARBA" id="ARBA00022993"/>
    </source>
</evidence>
<dbReference type="GO" id="GO:0005737">
    <property type="term" value="C:cytoplasm"/>
    <property type="evidence" value="ECO:0007669"/>
    <property type="project" value="UniProtKB-SubCell"/>
</dbReference>
<dbReference type="AlphaFoldDB" id="A0A418YHB7"/>
<dbReference type="Proteomes" id="UP000283255">
    <property type="component" value="Unassembled WGS sequence"/>
</dbReference>
<evidence type="ECO:0000313" key="12">
    <source>
        <dbReference type="Proteomes" id="UP000283255"/>
    </source>
</evidence>
<feature type="binding site" evidence="9">
    <location>
        <begin position="89"/>
        <end position="91"/>
    </location>
    <ligand>
        <name>ATP</name>
        <dbReference type="ChEBI" id="CHEBI:30616"/>
    </ligand>
</feature>
<comment type="subunit">
    <text evidence="9">Homohexamer.</text>
</comment>
<dbReference type="RefSeq" id="WP_119909836.1">
    <property type="nucleotide sequence ID" value="NZ_QZCH01000004.1"/>
</dbReference>
<protein>
    <recommendedName>
        <fullName evidence="9">Phosphopantetheine adenylyltransferase</fullName>
        <ecNumber evidence="9">2.7.7.3</ecNumber>
    </recommendedName>
    <alternativeName>
        <fullName evidence="9">Dephospho-CoA pyrophosphorylase</fullName>
    </alternativeName>
    <alternativeName>
        <fullName evidence="9">Pantetheine-phosphate adenylyltransferase</fullName>
        <shortName evidence="9">PPAT</shortName>
    </alternativeName>
</protein>
<accession>A0A418YHB7</accession>
<evidence type="ECO:0000256" key="6">
    <source>
        <dbReference type="ARBA" id="ARBA00022842"/>
    </source>
</evidence>
<feature type="binding site" evidence="9">
    <location>
        <position position="74"/>
    </location>
    <ligand>
        <name>substrate</name>
    </ligand>
</feature>
<dbReference type="OrthoDB" id="9806661at2"/>
<evidence type="ECO:0000313" key="11">
    <source>
        <dbReference type="EMBL" id="RJG49501.1"/>
    </source>
</evidence>
<feature type="binding site" evidence="9">
    <location>
        <begin position="124"/>
        <end position="130"/>
    </location>
    <ligand>
        <name>ATP</name>
        <dbReference type="ChEBI" id="CHEBI:30616"/>
    </ligand>
</feature>